<dbReference type="SUPFAM" id="SSF51735">
    <property type="entry name" value="NAD(P)-binding Rossmann-fold domains"/>
    <property type="match status" value="1"/>
</dbReference>
<organism evidence="3 4">
    <name type="scientific">candidate division WOR-1 bacterium DG_54_3</name>
    <dbReference type="NCBI Taxonomy" id="1703775"/>
    <lineage>
        <taxon>Bacteria</taxon>
        <taxon>Bacillati</taxon>
        <taxon>Saganbacteria</taxon>
    </lineage>
</organism>
<dbReference type="PATRIC" id="fig|1703775.3.peg.3196"/>
<dbReference type="PANTHER" id="PTHR43000">
    <property type="entry name" value="DTDP-D-GLUCOSE 4,6-DEHYDRATASE-RELATED"/>
    <property type="match status" value="1"/>
</dbReference>
<proteinExistence type="inferred from homology"/>
<comment type="caution">
    <text evidence="3">The sequence shown here is derived from an EMBL/GenBank/DDBJ whole genome shotgun (WGS) entry which is preliminary data.</text>
</comment>
<evidence type="ECO:0000256" key="1">
    <source>
        <dbReference type="ARBA" id="ARBA00007637"/>
    </source>
</evidence>
<dbReference type="Gene3D" id="3.40.50.720">
    <property type="entry name" value="NAD(P)-binding Rossmann-like Domain"/>
    <property type="match status" value="1"/>
</dbReference>
<gene>
    <name evidence="3" type="ORF">AMJ44_15525</name>
</gene>
<dbReference type="EMBL" id="LIZX01000267">
    <property type="protein sequence ID" value="KPJ62492.1"/>
    <property type="molecule type" value="Genomic_DNA"/>
</dbReference>
<dbReference type="InterPro" id="IPR001509">
    <property type="entry name" value="Epimerase_deHydtase"/>
</dbReference>
<comment type="similarity">
    <text evidence="1">Belongs to the NAD(P)-dependent epimerase/dehydratase family.</text>
</comment>
<dbReference type="AlphaFoldDB" id="A0A0S7XKX5"/>
<dbReference type="PRINTS" id="PR01713">
    <property type="entry name" value="NUCEPIMERASE"/>
</dbReference>
<protein>
    <submittedName>
        <fullName evidence="3">UDP-glucose 4-epimerase</fullName>
    </submittedName>
</protein>
<evidence type="ECO:0000259" key="2">
    <source>
        <dbReference type="Pfam" id="PF01370"/>
    </source>
</evidence>
<dbReference type="Pfam" id="PF01370">
    <property type="entry name" value="Epimerase"/>
    <property type="match status" value="1"/>
</dbReference>
<accession>A0A0S7XKX5</accession>
<dbReference type="Gene3D" id="3.90.25.10">
    <property type="entry name" value="UDP-galactose 4-epimerase, domain 1"/>
    <property type="match status" value="1"/>
</dbReference>
<dbReference type="Proteomes" id="UP000051861">
    <property type="component" value="Unassembled WGS sequence"/>
</dbReference>
<evidence type="ECO:0000313" key="3">
    <source>
        <dbReference type="EMBL" id="KPJ62492.1"/>
    </source>
</evidence>
<sequence length="325" mass="36539">MNILVTGIAGFIGSHIAERLLALDHAVIGIDCFTDYYPRELKQKNIDTLLKGKNFKFIEGDLLKIDLKKLLKDVDVIFHQAAQAGVRASWGINFEIYTKNNILATQMLLEAAKEIPLKKFIYASSSSVYGNTRDLPTREDNLLQPVSPYGVTKLAAENLCMLYHINYKVPVTCLRYFTVYGPRQRPDMAFNKFIKAIIKDQEIIVYGDGSQTRDFTYISDAVEANLLAMGSNVVGEIFNIGGGSNIALSEVIKYIEEITGKTAIIKYETKQKGDVIHTSADINKAKKHLNFVPKVGLKEGLTSEIEWMKKKENYNAAYWSNAHKK</sequence>
<reference evidence="3 4" key="1">
    <citation type="journal article" date="2015" name="Microbiome">
        <title>Genomic resolution of linkages in carbon, nitrogen, and sulfur cycling among widespread estuary sediment bacteria.</title>
        <authorList>
            <person name="Baker B.J."/>
            <person name="Lazar C.S."/>
            <person name="Teske A.P."/>
            <person name="Dick G.J."/>
        </authorList>
    </citation>
    <scope>NUCLEOTIDE SEQUENCE [LARGE SCALE GENOMIC DNA]</scope>
    <source>
        <strain evidence="3">DG_54_3</strain>
    </source>
</reference>
<dbReference type="InterPro" id="IPR036291">
    <property type="entry name" value="NAD(P)-bd_dom_sf"/>
</dbReference>
<evidence type="ECO:0000313" key="4">
    <source>
        <dbReference type="Proteomes" id="UP000051861"/>
    </source>
</evidence>
<feature type="domain" description="NAD-dependent epimerase/dehydratase" evidence="2">
    <location>
        <begin position="3"/>
        <end position="241"/>
    </location>
</feature>
<name>A0A0S7XKX5_UNCSA</name>